<sequence>MLARVIYQDDEIRKKFYQKIKEKVEKERQKVVENDNSGFLAKLLRNTEVDKFDRKVAHDNEKGSSGEKEFETQMWLLLKGDSYVLPDYVFQISKDEFIQIDNIVINKRGIFLVEIKTWSGSFVASDKVWKMRQGKDWVAVENPTAQHNRHFKLFNVWLQKNLNELYQEIESVVYPVIVLKQVDWIKSDYSSIPVVSGAMGFIGFILEKPRNQLSAETIELVVEKLRAVKPLNDLNEIKFTEGKTKSGKRFVKVEGSKDDAQKVAENYKSKYKIGEIYPDKFKENSYFFYIEEN</sequence>
<reference evidence="2" key="1">
    <citation type="journal article" date="2020" name="mSystems">
        <title>Genome- and Community-Level Interaction Insights into Carbon Utilization and Element Cycling Functions of Hydrothermarchaeota in Hydrothermal Sediment.</title>
        <authorList>
            <person name="Zhou Z."/>
            <person name="Liu Y."/>
            <person name="Xu W."/>
            <person name="Pan J."/>
            <person name="Luo Z.H."/>
            <person name="Li M."/>
        </authorList>
    </citation>
    <scope>NUCLEOTIDE SEQUENCE [LARGE SCALE GENOMIC DNA]</scope>
    <source>
        <strain evidence="2">SpSt-751</strain>
    </source>
</reference>
<dbReference type="AlphaFoldDB" id="A0A7C3SNF5"/>
<gene>
    <name evidence="2" type="ORF">ENV35_04710</name>
</gene>
<feature type="domain" description="NERD" evidence="1">
    <location>
        <begin position="62"/>
        <end position="177"/>
    </location>
</feature>
<dbReference type="Pfam" id="PF08378">
    <property type="entry name" value="NERD"/>
    <property type="match status" value="1"/>
</dbReference>
<protein>
    <submittedName>
        <fullName evidence="2">NERD domain-containing protein</fullName>
    </submittedName>
</protein>
<evidence type="ECO:0000259" key="1">
    <source>
        <dbReference type="PROSITE" id="PS50965"/>
    </source>
</evidence>
<dbReference type="InterPro" id="IPR011528">
    <property type="entry name" value="NERD"/>
</dbReference>
<evidence type="ECO:0000313" key="2">
    <source>
        <dbReference type="EMBL" id="HGB31159.1"/>
    </source>
</evidence>
<accession>A0A7C3SNF5</accession>
<organism evidence="2">
    <name type="scientific">Dictyoglomus turgidum</name>
    <dbReference type="NCBI Taxonomy" id="513050"/>
    <lineage>
        <taxon>Bacteria</taxon>
        <taxon>Pseudomonadati</taxon>
        <taxon>Dictyoglomota</taxon>
        <taxon>Dictyoglomia</taxon>
        <taxon>Dictyoglomales</taxon>
        <taxon>Dictyoglomaceae</taxon>
        <taxon>Dictyoglomus</taxon>
    </lineage>
</organism>
<dbReference type="PROSITE" id="PS50965">
    <property type="entry name" value="NERD"/>
    <property type="match status" value="1"/>
</dbReference>
<proteinExistence type="predicted"/>
<comment type="caution">
    <text evidence="2">The sequence shown here is derived from an EMBL/GenBank/DDBJ whole genome shotgun (WGS) entry which is preliminary data.</text>
</comment>
<name>A0A7C3SNF5_9BACT</name>
<dbReference type="EMBL" id="DTGA01000105">
    <property type="protein sequence ID" value="HGB31159.1"/>
    <property type="molecule type" value="Genomic_DNA"/>
</dbReference>